<dbReference type="GeneID" id="33561031"/>
<comment type="caution">
    <text evidence="1">The sequence shown here is derived from an EMBL/GenBank/DDBJ whole genome shotgun (WGS) entry which is preliminary data.</text>
</comment>
<evidence type="ECO:0000313" key="1">
    <source>
        <dbReference type="EMBL" id="ORX35690.1"/>
    </source>
</evidence>
<gene>
    <name evidence="1" type="ORF">BD324DRAFT_70208</name>
</gene>
<dbReference type="EMBL" id="NBSH01000010">
    <property type="protein sequence ID" value="ORX35690.1"/>
    <property type="molecule type" value="Genomic_DNA"/>
</dbReference>
<keyword evidence="2" id="KW-1185">Reference proteome</keyword>
<proteinExistence type="predicted"/>
<dbReference type="InParanoid" id="A0A1Y1UCC0"/>
<evidence type="ECO:0000313" key="2">
    <source>
        <dbReference type="Proteomes" id="UP000193218"/>
    </source>
</evidence>
<protein>
    <submittedName>
        <fullName evidence="1">Uncharacterized protein</fullName>
    </submittedName>
</protein>
<organism evidence="1 2">
    <name type="scientific">Kockovaella imperatae</name>
    <dbReference type="NCBI Taxonomy" id="4999"/>
    <lineage>
        <taxon>Eukaryota</taxon>
        <taxon>Fungi</taxon>
        <taxon>Dikarya</taxon>
        <taxon>Basidiomycota</taxon>
        <taxon>Agaricomycotina</taxon>
        <taxon>Tremellomycetes</taxon>
        <taxon>Tremellales</taxon>
        <taxon>Cuniculitremaceae</taxon>
        <taxon>Kockovaella</taxon>
    </lineage>
</organism>
<dbReference type="RefSeq" id="XP_021869854.1">
    <property type="nucleotide sequence ID" value="XM_022019222.1"/>
</dbReference>
<accession>A0A1Y1UCC0</accession>
<dbReference type="Proteomes" id="UP000193218">
    <property type="component" value="Unassembled WGS sequence"/>
</dbReference>
<name>A0A1Y1UCC0_9TREE</name>
<sequence>MLPPGRLTMFSTRLTHRADNPAPPEPTIAIFMLCMVLSDSQSYSEKAPRHFISGCGVTLKGTDRKASLKLSKAGSQRVFLPVTCPNSYGRGVQRRRRGRSEAKRIWQVKSIKGCIVGSFGDEGDFDRHRQSVERQITIKGSFKYGTLGVLVTSLGGVGVRVERIFE</sequence>
<reference evidence="1 2" key="1">
    <citation type="submission" date="2017-03" db="EMBL/GenBank/DDBJ databases">
        <title>Widespread Adenine N6-methylation of Active Genes in Fungi.</title>
        <authorList>
            <consortium name="DOE Joint Genome Institute"/>
            <person name="Mondo S.J."/>
            <person name="Dannebaum R.O."/>
            <person name="Kuo R.C."/>
            <person name="Louie K.B."/>
            <person name="Bewick A.J."/>
            <person name="Labutti K."/>
            <person name="Haridas S."/>
            <person name="Kuo A."/>
            <person name="Salamov A."/>
            <person name="Ahrendt S.R."/>
            <person name="Lau R."/>
            <person name="Bowen B.P."/>
            <person name="Lipzen A."/>
            <person name="Sullivan W."/>
            <person name="Andreopoulos W.B."/>
            <person name="Clum A."/>
            <person name="Lindquist E."/>
            <person name="Daum C."/>
            <person name="Northen T.R."/>
            <person name="Ramamoorthy G."/>
            <person name="Schmitz R.J."/>
            <person name="Gryganskyi A."/>
            <person name="Culley D."/>
            <person name="Magnuson J."/>
            <person name="James T.Y."/>
            <person name="O'Malley M.A."/>
            <person name="Stajich J.E."/>
            <person name="Spatafora J.W."/>
            <person name="Visel A."/>
            <person name="Grigoriev I.V."/>
        </authorList>
    </citation>
    <scope>NUCLEOTIDE SEQUENCE [LARGE SCALE GENOMIC DNA]</scope>
    <source>
        <strain evidence="1 2">NRRL Y-17943</strain>
    </source>
</reference>
<dbReference type="AlphaFoldDB" id="A0A1Y1UCC0"/>